<dbReference type="Proteomes" id="UP001164746">
    <property type="component" value="Chromosome 8"/>
</dbReference>
<reference evidence="1" key="1">
    <citation type="submission" date="2022-11" db="EMBL/GenBank/DDBJ databases">
        <title>Centuries of genome instability and evolution in soft-shell clam transmissible cancer (bioRxiv).</title>
        <authorList>
            <person name="Hart S.F.M."/>
            <person name="Yonemitsu M.A."/>
            <person name="Giersch R.M."/>
            <person name="Beal B.F."/>
            <person name="Arriagada G."/>
            <person name="Davis B.W."/>
            <person name="Ostrander E.A."/>
            <person name="Goff S.P."/>
            <person name="Metzger M.J."/>
        </authorList>
    </citation>
    <scope>NUCLEOTIDE SEQUENCE</scope>
    <source>
        <strain evidence="1">MELC-2E11</strain>
        <tissue evidence="1">Siphon/mantle</tissue>
    </source>
</reference>
<proteinExistence type="predicted"/>
<accession>A0ABY7EYN7</accession>
<feature type="non-terminal residue" evidence="1">
    <location>
        <position position="136"/>
    </location>
</feature>
<name>A0ABY7EYN7_MYAAR</name>
<organism evidence="1 2">
    <name type="scientific">Mya arenaria</name>
    <name type="common">Soft-shell clam</name>
    <dbReference type="NCBI Taxonomy" id="6604"/>
    <lineage>
        <taxon>Eukaryota</taxon>
        <taxon>Metazoa</taxon>
        <taxon>Spiralia</taxon>
        <taxon>Lophotrochozoa</taxon>
        <taxon>Mollusca</taxon>
        <taxon>Bivalvia</taxon>
        <taxon>Autobranchia</taxon>
        <taxon>Heteroconchia</taxon>
        <taxon>Euheterodonta</taxon>
        <taxon>Imparidentia</taxon>
        <taxon>Neoheterodontei</taxon>
        <taxon>Myida</taxon>
        <taxon>Myoidea</taxon>
        <taxon>Myidae</taxon>
        <taxon>Mya</taxon>
    </lineage>
</organism>
<evidence type="ECO:0000313" key="1">
    <source>
        <dbReference type="EMBL" id="WAR13549.1"/>
    </source>
</evidence>
<sequence length="136" mass="16052">MRGKCERIFRKNVDPNVIKRSNQEVQIINPNVPEKYQKCYYSNILSWEVEWNTKFSRHVKISAALACLTYILQPIFLELLKELTTQGKMISKDFLTVINDLRKIRPFHHTEQKKVGGLFVKKMSPTEEVDIKKLKE</sequence>
<keyword evidence="2" id="KW-1185">Reference proteome</keyword>
<dbReference type="EMBL" id="CP111019">
    <property type="protein sequence ID" value="WAR13549.1"/>
    <property type="molecule type" value="Genomic_DNA"/>
</dbReference>
<gene>
    <name evidence="1" type="ORF">MAR_027729</name>
</gene>
<protein>
    <submittedName>
        <fullName evidence="1">Uncharacterized protein</fullName>
    </submittedName>
</protein>
<evidence type="ECO:0000313" key="2">
    <source>
        <dbReference type="Proteomes" id="UP001164746"/>
    </source>
</evidence>